<feature type="binding site" evidence="5">
    <location>
        <position position="111"/>
    </location>
    <ligand>
        <name>NAD(+)</name>
        <dbReference type="ChEBI" id="CHEBI:57540"/>
    </ligand>
</feature>
<dbReference type="InterPro" id="IPR020829">
    <property type="entry name" value="GlycerAld_3-P_DH_cat"/>
</dbReference>
<dbReference type="SUPFAM" id="SSF51735">
    <property type="entry name" value="NAD(P)-binding Rossmann-fold domains"/>
    <property type="match status" value="1"/>
</dbReference>
<evidence type="ECO:0000256" key="2">
    <source>
        <dbReference type="ARBA" id="ARBA00023002"/>
    </source>
</evidence>
<evidence type="ECO:0000256" key="5">
    <source>
        <dbReference type="PIRSR" id="PIRSR000149-3"/>
    </source>
</evidence>
<comment type="similarity">
    <text evidence="1 7">Belongs to the glyceraldehyde-3-phosphate dehydrogenase family.</text>
</comment>
<dbReference type="Pfam" id="PF02800">
    <property type="entry name" value="Gp_dh_C"/>
    <property type="match status" value="1"/>
</dbReference>
<dbReference type="EMBL" id="PFED01000206">
    <property type="protein sequence ID" value="PJE62435.1"/>
    <property type="molecule type" value="Genomic_DNA"/>
</dbReference>
<dbReference type="CDD" id="cd05214">
    <property type="entry name" value="GAPDH_I_N"/>
    <property type="match status" value="1"/>
</dbReference>
<dbReference type="Gene3D" id="3.30.360.10">
    <property type="entry name" value="Dihydrodipicolinate Reductase, domain 2"/>
    <property type="match status" value="1"/>
</dbReference>
<dbReference type="GO" id="GO:0051287">
    <property type="term" value="F:NAD binding"/>
    <property type="evidence" value="ECO:0007669"/>
    <property type="project" value="InterPro"/>
</dbReference>
<comment type="caution">
    <text evidence="9">The sequence shown here is derived from an EMBL/GenBank/DDBJ whole genome shotgun (WGS) entry which is preliminary data.</text>
</comment>
<feature type="domain" description="Glyceraldehyde 3-phosphate dehydrogenase NAD(P) binding" evidence="8">
    <location>
        <begin position="1"/>
        <end position="144"/>
    </location>
</feature>
<sequence>GRIGRAFTRIALRKNLFDIGLINTRRTPNDIMAYLLQHDSVYRTFEQKVTSEVNGLRVGDIPIPTSLADSPADIPWGDHNVSIVVDATGAFTTSEKLKGHIHNSVKKVVLTAPSKDTETAYCVLGANDASFAFADATIVSNASCTTNCAALMFRVLHDHFGVERGFLTTAHAYTSAQSLLDDANKDETRSRAAGLSIIPTTTGAAKAVARVIPELTGKVDGLALRVPVPTGSFTDITAQISKSASIEDINRVFQEESQGRLKGLLAYESTPLVSSDYIGNEHSCIFDSNYTNVIGGTLVKITGWYDNEWGYSTRLVELVEKLGQHMYK</sequence>
<evidence type="ECO:0000256" key="6">
    <source>
        <dbReference type="PIRSR" id="PIRSR000149-4"/>
    </source>
</evidence>
<evidence type="ECO:0000256" key="3">
    <source>
        <dbReference type="PIRSR" id="PIRSR000149-1"/>
    </source>
</evidence>
<organism evidence="9 10">
    <name type="scientific">Candidatus Roizmanbacteria bacterium CG10_big_fil_rev_8_21_14_0_10_39_6</name>
    <dbReference type="NCBI Taxonomy" id="1974853"/>
    <lineage>
        <taxon>Bacteria</taxon>
        <taxon>Candidatus Roizmaniibacteriota</taxon>
    </lineage>
</organism>
<gene>
    <name evidence="9" type="ORF">COU88_05040</name>
</gene>
<dbReference type="AlphaFoldDB" id="A0A2M8KR99"/>
<feature type="binding site" evidence="5">
    <location>
        <position position="307"/>
    </location>
    <ligand>
        <name>NAD(+)</name>
        <dbReference type="ChEBI" id="CHEBI:57540"/>
    </ligand>
</feature>
<feature type="binding site" evidence="4">
    <location>
        <position position="174"/>
    </location>
    <ligand>
        <name>D-glyceraldehyde 3-phosphate</name>
        <dbReference type="ChEBI" id="CHEBI:59776"/>
    </ligand>
</feature>
<dbReference type="Gene3D" id="3.40.50.720">
    <property type="entry name" value="NAD(P)-binding Rossmann-like Domain"/>
    <property type="match status" value="1"/>
</dbReference>
<keyword evidence="2" id="KW-0560">Oxidoreductase</keyword>
<feature type="binding site" evidence="4">
    <location>
        <begin position="202"/>
        <end position="203"/>
    </location>
    <ligand>
        <name>D-glyceraldehyde 3-phosphate</name>
        <dbReference type="ChEBI" id="CHEBI:59776"/>
    </ligand>
</feature>
<accession>A0A2M8KR99</accession>
<name>A0A2M8KR99_9BACT</name>
<keyword evidence="5" id="KW-0547">Nucleotide-binding</keyword>
<feature type="binding site" evidence="4">
    <location>
        <position position="225"/>
    </location>
    <ligand>
        <name>D-glyceraldehyde 3-phosphate</name>
        <dbReference type="ChEBI" id="CHEBI:59776"/>
    </ligand>
</feature>
<dbReference type="Pfam" id="PF00044">
    <property type="entry name" value="Gp_dh_N"/>
    <property type="match status" value="1"/>
</dbReference>
<dbReference type="FunFam" id="3.30.360.10:FF:000002">
    <property type="entry name" value="Glyceraldehyde-3-phosphate dehydrogenase"/>
    <property type="match status" value="1"/>
</dbReference>
<dbReference type="GO" id="GO:0016620">
    <property type="term" value="F:oxidoreductase activity, acting on the aldehyde or oxo group of donors, NAD or NADP as acceptor"/>
    <property type="evidence" value="ECO:0007669"/>
    <property type="project" value="InterPro"/>
</dbReference>
<dbReference type="PIRSF" id="PIRSF000149">
    <property type="entry name" value="GAP_DH"/>
    <property type="match status" value="1"/>
</dbReference>
<evidence type="ECO:0000256" key="7">
    <source>
        <dbReference type="RuleBase" id="RU000397"/>
    </source>
</evidence>
<feature type="active site" description="Nucleophile" evidence="3">
    <location>
        <position position="144"/>
    </location>
</feature>
<evidence type="ECO:0000256" key="4">
    <source>
        <dbReference type="PIRSR" id="PIRSR000149-2"/>
    </source>
</evidence>
<dbReference type="SUPFAM" id="SSF55347">
    <property type="entry name" value="Glyceraldehyde-3-phosphate dehydrogenase-like, C-terminal domain"/>
    <property type="match status" value="1"/>
</dbReference>
<feature type="binding site" evidence="5">
    <location>
        <begin position="2"/>
        <end position="3"/>
    </location>
    <ligand>
        <name>NAD(+)</name>
        <dbReference type="ChEBI" id="CHEBI:57540"/>
    </ligand>
</feature>
<dbReference type="InterPro" id="IPR020831">
    <property type="entry name" value="GlycerAld/Erythrose_P_DH"/>
</dbReference>
<keyword evidence="5" id="KW-0520">NAD</keyword>
<protein>
    <submittedName>
        <fullName evidence="9">Type I glyceraldehyde-3-phosphate dehydrogenase</fullName>
    </submittedName>
</protein>
<dbReference type="SMART" id="SM00846">
    <property type="entry name" value="Gp_dh_N"/>
    <property type="match status" value="1"/>
</dbReference>
<evidence type="ECO:0000259" key="8">
    <source>
        <dbReference type="SMART" id="SM00846"/>
    </source>
</evidence>
<dbReference type="InterPro" id="IPR020828">
    <property type="entry name" value="GlycerAld_3-P_DH_NAD(P)-bd"/>
</dbReference>
<feature type="non-terminal residue" evidence="9">
    <location>
        <position position="1"/>
    </location>
</feature>
<feature type="binding site" evidence="4">
    <location>
        <begin position="143"/>
        <end position="145"/>
    </location>
    <ligand>
        <name>D-glyceraldehyde 3-phosphate</name>
        <dbReference type="ChEBI" id="CHEBI:59776"/>
    </ligand>
</feature>
<proteinExistence type="inferred from homology"/>
<evidence type="ECO:0000313" key="10">
    <source>
        <dbReference type="Proteomes" id="UP000229554"/>
    </source>
</evidence>
<dbReference type="PRINTS" id="PR00078">
    <property type="entry name" value="G3PDHDRGNASE"/>
</dbReference>
<dbReference type="CDD" id="cd18126">
    <property type="entry name" value="GAPDH_I_C"/>
    <property type="match status" value="1"/>
</dbReference>
<dbReference type="Proteomes" id="UP000229554">
    <property type="component" value="Unassembled WGS sequence"/>
</dbReference>
<dbReference type="PANTHER" id="PTHR43148">
    <property type="entry name" value="GLYCERALDEHYDE-3-PHOSPHATE DEHYDROGENASE 2"/>
    <property type="match status" value="1"/>
</dbReference>
<evidence type="ECO:0000256" key="1">
    <source>
        <dbReference type="ARBA" id="ARBA00007406"/>
    </source>
</evidence>
<evidence type="ECO:0000313" key="9">
    <source>
        <dbReference type="EMBL" id="PJE62435.1"/>
    </source>
</evidence>
<feature type="site" description="Activates thiol group during catalysis" evidence="6">
    <location>
        <position position="171"/>
    </location>
</feature>
<reference evidence="10" key="1">
    <citation type="submission" date="2017-09" db="EMBL/GenBank/DDBJ databases">
        <title>Depth-based differentiation of microbial function through sediment-hosted aquifers and enrichment of novel symbionts in the deep terrestrial subsurface.</title>
        <authorList>
            <person name="Probst A.J."/>
            <person name="Ladd B."/>
            <person name="Jarett J.K."/>
            <person name="Geller-Mcgrath D.E."/>
            <person name="Sieber C.M.K."/>
            <person name="Emerson J.B."/>
            <person name="Anantharaman K."/>
            <person name="Thomas B.C."/>
            <person name="Malmstrom R."/>
            <person name="Stieglmeier M."/>
            <person name="Klingl A."/>
            <person name="Woyke T."/>
            <person name="Ryan C.M."/>
            <person name="Banfield J.F."/>
        </authorList>
    </citation>
    <scope>NUCLEOTIDE SEQUENCE [LARGE SCALE GENOMIC DNA]</scope>
</reference>
<dbReference type="InterPro" id="IPR036291">
    <property type="entry name" value="NAD(P)-bd_dom_sf"/>
</dbReference>